<name>A0AAN1VHC7_9BORD</name>
<dbReference type="RefSeq" id="WP_032955137.1">
    <property type="nucleotide sequence ID" value="NZ_CP012076.1"/>
</dbReference>
<dbReference type="Proteomes" id="UP000282741">
    <property type="component" value="Chromosome"/>
</dbReference>
<gene>
    <name evidence="2" type="ORF">CS347_18085</name>
</gene>
<dbReference type="InterPro" id="IPR026275">
    <property type="entry name" value="Glyoxalase/dOase/EhpR"/>
</dbReference>
<dbReference type="Gene3D" id="3.30.720.120">
    <property type="match status" value="1"/>
</dbReference>
<evidence type="ECO:0000313" key="3">
    <source>
        <dbReference type="Proteomes" id="UP000282741"/>
    </source>
</evidence>
<dbReference type="PIRSF" id="PIRSF039020">
    <property type="entry name" value="EhpR"/>
    <property type="match status" value="1"/>
</dbReference>
<proteinExistence type="predicted"/>
<dbReference type="PROSITE" id="PS51819">
    <property type="entry name" value="VOC"/>
    <property type="match status" value="1"/>
</dbReference>
<evidence type="ECO:0000313" key="2">
    <source>
        <dbReference type="EMBL" id="AZW18537.1"/>
    </source>
</evidence>
<organism evidence="2 3">
    <name type="scientific">Bordetella hinzii</name>
    <dbReference type="NCBI Taxonomy" id="103855"/>
    <lineage>
        <taxon>Bacteria</taxon>
        <taxon>Pseudomonadati</taxon>
        <taxon>Pseudomonadota</taxon>
        <taxon>Betaproteobacteria</taxon>
        <taxon>Burkholderiales</taxon>
        <taxon>Alcaligenaceae</taxon>
        <taxon>Bordetella</taxon>
    </lineage>
</organism>
<accession>A0AAN1VHC7</accession>
<sequence>MLPSYTLLYVDAARTSAAFYEKLLGLAPVELSDDFALFALEGGAKLGLWSRATVQPLPRASAGGVELGIAVGAPADVDRCFEAWRERGVPIVQAPCQMEFGRTFVGLDPDGHRLRVFAPAA</sequence>
<protein>
    <submittedName>
        <fullName evidence="2">Drug:proton antiporter</fullName>
    </submittedName>
</protein>
<dbReference type="Gene3D" id="3.30.720.110">
    <property type="match status" value="1"/>
</dbReference>
<dbReference type="AlphaFoldDB" id="A0AAN1VHC7"/>
<dbReference type="InterPro" id="IPR029068">
    <property type="entry name" value="Glyas_Bleomycin-R_OHBP_Dase"/>
</dbReference>
<reference evidence="3" key="1">
    <citation type="submission" date="2017-10" db="EMBL/GenBank/DDBJ databases">
        <title>Whole genome sequencing of various Bordetella species.</title>
        <authorList>
            <person name="Weigand M.R."/>
            <person name="Loparev V."/>
            <person name="Peng Y."/>
            <person name="Bowden K.E."/>
            <person name="Tondella M.L."/>
            <person name="Williams M.M."/>
        </authorList>
    </citation>
    <scope>NUCLEOTIDE SEQUENCE [LARGE SCALE GENOMIC DNA]</scope>
    <source>
        <strain evidence="3">H720</strain>
    </source>
</reference>
<dbReference type="KEGG" id="bhz:ACR54_02563"/>
<dbReference type="SUPFAM" id="SSF54593">
    <property type="entry name" value="Glyoxalase/Bleomycin resistance protein/Dihydroxybiphenyl dioxygenase"/>
    <property type="match status" value="1"/>
</dbReference>
<feature type="domain" description="VOC" evidence="1">
    <location>
        <begin position="1"/>
        <end position="119"/>
    </location>
</feature>
<dbReference type="Pfam" id="PF00903">
    <property type="entry name" value="Glyoxalase"/>
    <property type="match status" value="1"/>
</dbReference>
<dbReference type="EMBL" id="CP024172">
    <property type="protein sequence ID" value="AZW18537.1"/>
    <property type="molecule type" value="Genomic_DNA"/>
</dbReference>
<dbReference type="InterPro" id="IPR037523">
    <property type="entry name" value="VOC_core"/>
</dbReference>
<evidence type="ECO:0000259" key="1">
    <source>
        <dbReference type="PROSITE" id="PS51819"/>
    </source>
</evidence>
<dbReference type="InterPro" id="IPR004360">
    <property type="entry name" value="Glyas_Fos-R_dOase_dom"/>
</dbReference>